<protein>
    <submittedName>
        <fullName evidence="1">Uncharacterized protein</fullName>
    </submittedName>
</protein>
<gene>
    <name evidence="1" type="ORF">Patl1_28115</name>
</gene>
<dbReference type="Proteomes" id="UP001164250">
    <property type="component" value="Chromosome 5"/>
</dbReference>
<organism evidence="1 2">
    <name type="scientific">Pistacia atlantica</name>
    <dbReference type="NCBI Taxonomy" id="434234"/>
    <lineage>
        <taxon>Eukaryota</taxon>
        <taxon>Viridiplantae</taxon>
        <taxon>Streptophyta</taxon>
        <taxon>Embryophyta</taxon>
        <taxon>Tracheophyta</taxon>
        <taxon>Spermatophyta</taxon>
        <taxon>Magnoliopsida</taxon>
        <taxon>eudicotyledons</taxon>
        <taxon>Gunneridae</taxon>
        <taxon>Pentapetalae</taxon>
        <taxon>rosids</taxon>
        <taxon>malvids</taxon>
        <taxon>Sapindales</taxon>
        <taxon>Anacardiaceae</taxon>
        <taxon>Pistacia</taxon>
    </lineage>
</organism>
<reference evidence="2" key="1">
    <citation type="journal article" date="2023" name="G3 (Bethesda)">
        <title>Genome assembly and association tests identify interacting loci associated with vigor, precocity, and sex in interspecific pistachio rootstocks.</title>
        <authorList>
            <person name="Palmer W."/>
            <person name="Jacygrad E."/>
            <person name="Sagayaradj S."/>
            <person name="Cavanaugh K."/>
            <person name="Han R."/>
            <person name="Bertier L."/>
            <person name="Beede B."/>
            <person name="Kafkas S."/>
            <person name="Golino D."/>
            <person name="Preece J."/>
            <person name="Michelmore R."/>
        </authorList>
    </citation>
    <scope>NUCLEOTIDE SEQUENCE [LARGE SCALE GENOMIC DNA]</scope>
</reference>
<evidence type="ECO:0000313" key="1">
    <source>
        <dbReference type="EMBL" id="KAJ0096893.1"/>
    </source>
</evidence>
<evidence type="ECO:0000313" key="2">
    <source>
        <dbReference type="Proteomes" id="UP001164250"/>
    </source>
</evidence>
<name>A0ACC1BDH9_9ROSI</name>
<comment type="caution">
    <text evidence="1">The sequence shown here is derived from an EMBL/GenBank/DDBJ whole genome shotgun (WGS) entry which is preliminary data.</text>
</comment>
<sequence length="392" mass="44196">MIVPCKASTFNNEAILAEFPFQIFQRSKSKSKCCVVSFNRNRIKLNSSRIYVSKENCNYNNGNGNGKIRVEKGANEVRCEVEVVSWRERRIKAEISVSADVDSVWNALTDYERLADFIPNLVSSGRIPCPHPGRIWLEQRGLQRALYWHIEARVVLDLQEFLHSANDRELCFSMVDGDFKKFEGKWSIKSEENGILPHIFWLKRSLLPSLTACTAHAGNSAWSTTAVLTYEVNVIPRFNFPAIFLERIIRSDLPVNLQALACRAERSFEGNQKTLLINNSFGQISLPVLASPGIDLDSSLHEKASGKFKEHIANSNFGSVPPCQNDLNSNWGVFGKVCRLDRPCVVDEVHLRRFDGLLENGGVHRCVVASITVKAPVREVWTVLTAYESLPE</sequence>
<accession>A0ACC1BDH9</accession>
<proteinExistence type="predicted"/>
<dbReference type="EMBL" id="CM047901">
    <property type="protein sequence ID" value="KAJ0096893.1"/>
    <property type="molecule type" value="Genomic_DNA"/>
</dbReference>
<keyword evidence="2" id="KW-1185">Reference proteome</keyword>